<dbReference type="EMBL" id="CDMY01000465">
    <property type="protein sequence ID" value="CEM15090.1"/>
    <property type="molecule type" value="Genomic_DNA"/>
</dbReference>
<protein>
    <recommendedName>
        <fullName evidence="6">RING-type domain-containing protein</fullName>
    </recommendedName>
</protein>
<gene>
    <name evidence="7" type="ORF">Vbra_15712</name>
</gene>
<feature type="domain" description="RING-type" evidence="6">
    <location>
        <begin position="49"/>
        <end position="100"/>
    </location>
</feature>
<dbReference type="InterPro" id="IPR001841">
    <property type="entry name" value="Znf_RING"/>
</dbReference>
<dbReference type="InterPro" id="IPR017907">
    <property type="entry name" value="Znf_RING_CS"/>
</dbReference>
<name>A0A0G4FM82_VITBC</name>
<keyword evidence="8" id="KW-1185">Reference proteome</keyword>
<evidence type="ECO:0000313" key="7">
    <source>
        <dbReference type="EMBL" id="CEM15090.1"/>
    </source>
</evidence>
<feature type="region of interest" description="Disordered" evidence="5">
    <location>
        <begin position="138"/>
        <end position="158"/>
    </location>
</feature>
<dbReference type="SMART" id="SM00184">
    <property type="entry name" value="RING"/>
    <property type="match status" value="1"/>
</dbReference>
<evidence type="ECO:0000256" key="4">
    <source>
        <dbReference type="PROSITE-ProRule" id="PRU00175"/>
    </source>
</evidence>
<dbReference type="PhylomeDB" id="A0A0G4FM82"/>
<evidence type="ECO:0000256" key="3">
    <source>
        <dbReference type="ARBA" id="ARBA00022833"/>
    </source>
</evidence>
<dbReference type="InParanoid" id="A0A0G4FM82"/>
<dbReference type="Gene3D" id="3.30.40.10">
    <property type="entry name" value="Zinc/RING finger domain, C3HC4 (zinc finger)"/>
    <property type="match status" value="1"/>
</dbReference>
<evidence type="ECO:0000313" key="8">
    <source>
        <dbReference type="Proteomes" id="UP000041254"/>
    </source>
</evidence>
<organism evidence="7 8">
    <name type="scientific">Vitrella brassicaformis (strain CCMP3155)</name>
    <dbReference type="NCBI Taxonomy" id="1169540"/>
    <lineage>
        <taxon>Eukaryota</taxon>
        <taxon>Sar</taxon>
        <taxon>Alveolata</taxon>
        <taxon>Colpodellida</taxon>
        <taxon>Vitrellaceae</taxon>
        <taxon>Vitrella</taxon>
    </lineage>
</organism>
<dbReference type="PANTHER" id="PTHR47156:SF10">
    <property type="entry name" value="E3 UBIQUITIN-PROTEIN LIGASE TRIM-21-RELATED"/>
    <property type="match status" value="1"/>
</dbReference>
<keyword evidence="2 4" id="KW-0863">Zinc-finger</keyword>
<dbReference type="PANTHER" id="PTHR47156">
    <property type="entry name" value="PROTEIN CBG20824"/>
    <property type="match status" value="1"/>
</dbReference>
<feature type="compositionally biased region" description="Basic residues" evidence="5">
    <location>
        <begin position="138"/>
        <end position="152"/>
    </location>
</feature>
<dbReference type="InterPro" id="IPR013083">
    <property type="entry name" value="Znf_RING/FYVE/PHD"/>
</dbReference>
<proteinExistence type="predicted"/>
<dbReference type="AlphaFoldDB" id="A0A0G4FM82"/>
<dbReference type="SUPFAM" id="SSF57850">
    <property type="entry name" value="RING/U-box"/>
    <property type="match status" value="1"/>
</dbReference>
<dbReference type="InterPro" id="IPR027370">
    <property type="entry name" value="Znf-RING_euk"/>
</dbReference>
<evidence type="ECO:0000256" key="2">
    <source>
        <dbReference type="ARBA" id="ARBA00022771"/>
    </source>
</evidence>
<accession>A0A0G4FM82</accession>
<dbReference type="PROSITE" id="PS50089">
    <property type="entry name" value="ZF_RING_2"/>
    <property type="match status" value="1"/>
</dbReference>
<dbReference type="Pfam" id="PF13445">
    <property type="entry name" value="zf-RING_UBOX"/>
    <property type="match status" value="1"/>
</dbReference>
<dbReference type="InterPro" id="IPR052667">
    <property type="entry name" value="E3_ubiquitin-ligase_RING"/>
</dbReference>
<evidence type="ECO:0000256" key="1">
    <source>
        <dbReference type="ARBA" id="ARBA00022723"/>
    </source>
</evidence>
<evidence type="ECO:0000259" key="6">
    <source>
        <dbReference type="PROSITE" id="PS50089"/>
    </source>
</evidence>
<keyword evidence="1" id="KW-0479">Metal-binding</keyword>
<dbReference type="GO" id="GO:0008270">
    <property type="term" value="F:zinc ion binding"/>
    <property type="evidence" value="ECO:0007669"/>
    <property type="project" value="UniProtKB-KW"/>
</dbReference>
<sequence length="184" mass="20738">MWVAVLVVLRRPHAPPGSNSTLPARGTSASNQPKGALAYLMAGIEVPQCGVCFKDWHHEKVDKQPQVLPCGHSFCAKCVRRLIRTEFRRSSRRVAVCPLCMEKTAQADVRVNYGLRDVVQQLREARAKRIKQKIKRQSKKSLKAIKKEKRRPHLDTRYEEDMVSVNGDGDDVSIAGDYFDAVSP</sequence>
<keyword evidence="3" id="KW-0862">Zinc</keyword>
<dbReference type="PROSITE" id="PS00518">
    <property type="entry name" value="ZF_RING_1"/>
    <property type="match status" value="1"/>
</dbReference>
<dbReference type="VEuPathDB" id="CryptoDB:Vbra_15712"/>
<evidence type="ECO:0000256" key="5">
    <source>
        <dbReference type="SAM" id="MobiDB-lite"/>
    </source>
</evidence>
<dbReference type="OrthoDB" id="426324at2759"/>
<reference evidence="7 8" key="1">
    <citation type="submission" date="2014-11" db="EMBL/GenBank/DDBJ databases">
        <authorList>
            <person name="Zhu J."/>
            <person name="Qi W."/>
            <person name="Song R."/>
        </authorList>
    </citation>
    <scope>NUCLEOTIDE SEQUENCE [LARGE SCALE GENOMIC DNA]</scope>
</reference>
<dbReference type="Proteomes" id="UP000041254">
    <property type="component" value="Unassembled WGS sequence"/>
</dbReference>